<dbReference type="PIRSF" id="PIRSF500136">
    <property type="entry name" value="UDP_ManNAc_DH"/>
    <property type="match status" value="1"/>
</dbReference>
<dbReference type="SUPFAM" id="SSF52413">
    <property type="entry name" value="UDP-glucose/GDP-mannose dehydrogenase C-terminal domain"/>
    <property type="match status" value="1"/>
</dbReference>
<name>A0ABU2A058_9CORY</name>
<dbReference type="PANTHER" id="PTHR43491:SF1">
    <property type="entry name" value="UDP-N-ACETYL-D-MANNOSAMINE DEHYDROGENASE"/>
    <property type="match status" value="1"/>
</dbReference>
<dbReference type="SUPFAM" id="SSF51735">
    <property type="entry name" value="NAD(P)-binding Rossmann-fold domains"/>
    <property type="match status" value="1"/>
</dbReference>
<comment type="similarity">
    <text evidence="3">Belongs to the UDP-glucose/GDP-mannose dehydrogenase family.</text>
</comment>
<protein>
    <submittedName>
        <fullName evidence="5">UDP-N-acetyl-D-mannosaminuronic acid dehydrogenase</fullName>
        <ecNumber evidence="5">1.1.1.336</ecNumber>
    </submittedName>
</protein>
<gene>
    <name evidence="5" type="ORF">J2S39_001568</name>
</gene>
<dbReference type="EC" id="1.1.1.336" evidence="5"/>
<keyword evidence="2" id="KW-0520">NAD</keyword>
<dbReference type="NCBIfam" id="NF008286">
    <property type="entry name" value="PRK11064.1"/>
    <property type="match status" value="1"/>
</dbReference>
<dbReference type="PANTHER" id="PTHR43491">
    <property type="entry name" value="UDP-N-ACETYL-D-MANNOSAMINE DEHYDROGENASE"/>
    <property type="match status" value="1"/>
</dbReference>
<proteinExistence type="inferred from homology"/>
<dbReference type="InterPro" id="IPR008927">
    <property type="entry name" value="6-PGluconate_DH-like_C_sf"/>
</dbReference>
<comment type="caution">
    <text evidence="5">The sequence shown here is derived from an EMBL/GenBank/DDBJ whole genome shotgun (WGS) entry which is preliminary data.</text>
</comment>
<dbReference type="Gene3D" id="1.20.5.100">
    <property type="entry name" value="Cytochrome c1, transmembrane anchor, C-terminal"/>
    <property type="match status" value="1"/>
</dbReference>
<keyword evidence="1 5" id="KW-0560">Oxidoreductase</keyword>
<dbReference type="InterPro" id="IPR036220">
    <property type="entry name" value="UDP-Glc/GDP-Man_DH_C_sf"/>
</dbReference>
<organism evidence="5 6">
    <name type="scientific">Corynebacterium guangdongense</name>
    <dbReference type="NCBI Taxonomy" id="1783348"/>
    <lineage>
        <taxon>Bacteria</taxon>
        <taxon>Bacillati</taxon>
        <taxon>Actinomycetota</taxon>
        <taxon>Actinomycetes</taxon>
        <taxon>Mycobacteriales</taxon>
        <taxon>Corynebacteriaceae</taxon>
        <taxon>Corynebacterium</taxon>
    </lineage>
</organism>
<dbReference type="InterPro" id="IPR028359">
    <property type="entry name" value="UDP_ManNAc/GlcNAc_DH"/>
</dbReference>
<dbReference type="SUPFAM" id="SSF48179">
    <property type="entry name" value="6-phosphogluconate dehydrogenase C-terminal domain-like"/>
    <property type="match status" value="1"/>
</dbReference>
<evidence type="ECO:0000259" key="4">
    <source>
        <dbReference type="SMART" id="SM00984"/>
    </source>
</evidence>
<dbReference type="GO" id="GO:0089714">
    <property type="term" value="F:UDP-N-acetyl-D-mannosamine dehydrogenase activity"/>
    <property type="evidence" value="ECO:0007669"/>
    <property type="project" value="UniProtKB-EC"/>
</dbReference>
<dbReference type="EMBL" id="JAVDXZ010000001">
    <property type="protein sequence ID" value="MDR7329892.1"/>
    <property type="molecule type" value="Genomic_DNA"/>
</dbReference>
<feature type="domain" description="UDP-glucose/GDP-mannose dehydrogenase C-terminal" evidence="4">
    <location>
        <begin position="329"/>
        <end position="428"/>
    </location>
</feature>
<dbReference type="InterPro" id="IPR036291">
    <property type="entry name" value="NAD(P)-bd_dom_sf"/>
</dbReference>
<dbReference type="Gene3D" id="3.40.50.720">
    <property type="entry name" value="NAD(P)-binding Rossmann-like Domain"/>
    <property type="match status" value="2"/>
</dbReference>
<evidence type="ECO:0000256" key="2">
    <source>
        <dbReference type="ARBA" id="ARBA00023027"/>
    </source>
</evidence>
<sequence>MICHLAKVRKIMASQSVAFVGLGYIGLPTAVVMANSGLDVIGVDVDTEKVEKINRGEVTIVELDLEGQLKRALESGRFRATTDMPHANAFIIAVPTPFADGHAIDMKFIYSAAEAIAPMLKGNELIVLESTSPPMTTASMADRVLELRPDLVADGDENREGKPTIYFAHCPERILPGNAMQELKTNDRIIGGMSEKATQRAIELYSSFCEGELLGTNDRTAELAKLTENSFRDVNIAFANELSLVCDKLGIDVWQLIELANHHPRVNILQPGPGVGGHCIAVDPWFIVSTAPDEARLIRTAREVNDSKPGWVVEKVATAIKDVNARSIAALGLAFKADIDDLRESPSLEITKTMAERFPSTQILAVEPNISDLPTSLAGYENVKLVGADQAIEESEVVVVLVDHSEFREVTAASLKEKLVVDTKGLWR</sequence>
<evidence type="ECO:0000313" key="6">
    <source>
        <dbReference type="Proteomes" id="UP001180840"/>
    </source>
</evidence>
<dbReference type="NCBIfam" id="TIGR03026">
    <property type="entry name" value="NDP-sugDHase"/>
    <property type="match status" value="1"/>
</dbReference>
<dbReference type="SMART" id="SM00984">
    <property type="entry name" value="UDPG_MGDP_dh_C"/>
    <property type="match status" value="1"/>
</dbReference>
<evidence type="ECO:0000256" key="1">
    <source>
        <dbReference type="ARBA" id="ARBA00023002"/>
    </source>
</evidence>
<evidence type="ECO:0000313" key="5">
    <source>
        <dbReference type="EMBL" id="MDR7329892.1"/>
    </source>
</evidence>
<dbReference type="InterPro" id="IPR001732">
    <property type="entry name" value="UDP-Glc/GDP-Man_DH_N"/>
</dbReference>
<accession>A0ABU2A058</accession>
<dbReference type="InterPro" id="IPR014027">
    <property type="entry name" value="UDP-Glc/GDP-Man_DH_C"/>
</dbReference>
<evidence type="ECO:0000256" key="3">
    <source>
        <dbReference type="PIRNR" id="PIRNR000124"/>
    </source>
</evidence>
<dbReference type="InterPro" id="IPR017476">
    <property type="entry name" value="UDP-Glc/GDP-Man"/>
</dbReference>
<dbReference type="Proteomes" id="UP001180840">
    <property type="component" value="Unassembled WGS sequence"/>
</dbReference>
<keyword evidence="6" id="KW-1185">Reference proteome</keyword>
<dbReference type="InterPro" id="IPR014026">
    <property type="entry name" value="UDP-Glc/GDP-Man_DH_dimer"/>
</dbReference>
<dbReference type="Pfam" id="PF03721">
    <property type="entry name" value="UDPG_MGDP_dh_N"/>
    <property type="match status" value="1"/>
</dbReference>
<reference evidence="5" key="1">
    <citation type="submission" date="2023-07" db="EMBL/GenBank/DDBJ databases">
        <title>Sequencing the genomes of 1000 actinobacteria strains.</title>
        <authorList>
            <person name="Klenk H.-P."/>
        </authorList>
    </citation>
    <scope>NUCLEOTIDE SEQUENCE</scope>
    <source>
        <strain evidence="5">DSM 107476</strain>
    </source>
</reference>
<dbReference type="Pfam" id="PF03720">
    <property type="entry name" value="UDPG_MGDP_dh_C"/>
    <property type="match status" value="1"/>
</dbReference>
<dbReference type="Pfam" id="PF00984">
    <property type="entry name" value="UDPG_MGDP_dh"/>
    <property type="match status" value="1"/>
</dbReference>
<dbReference type="PIRSF" id="PIRSF000124">
    <property type="entry name" value="UDPglc_GDPman_dh"/>
    <property type="match status" value="1"/>
</dbReference>